<dbReference type="PROSITE" id="PS50987">
    <property type="entry name" value="HTH_ARSR_2"/>
    <property type="match status" value="1"/>
</dbReference>
<dbReference type="Gene3D" id="3.40.50.300">
    <property type="entry name" value="P-loop containing nucleotide triphosphate hydrolases"/>
    <property type="match status" value="1"/>
</dbReference>
<keyword evidence="2" id="KW-0802">TPR repeat</keyword>
<evidence type="ECO:0000256" key="2">
    <source>
        <dbReference type="ARBA" id="ARBA00022803"/>
    </source>
</evidence>
<evidence type="ECO:0000313" key="5">
    <source>
        <dbReference type="Proteomes" id="UP001162030"/>
    </source>
</evidence>
<dbReference type="SMART" id="SM00418">
    <property type="entry name" value="HTH_ARSR"/>
    <property type="match status" value="1"/>
</dbReference>
<dbReference type="Pfam" id="PF13181">
    <property type="entry name" value="TPR_8"/>
    <property type="match status" value="1"/>
</dbReference>
<dbReference type="Gene3D" id="1.10.10.10">
    <property type="entry name" value="Winged helix-like DNA-binding domain superfamily/Winged helix DNA-binding domain"/>
    <property type="match status" value="1"/>
</dbReference>
<evidence type="ECO:0000256" key="1">
    <source>
        <dbReference type="ARBA" id="ARBA00022737"/>
    </source>
</evidence>
<dbReference type="InterPro" id="IPR011991">
    <property type="entry name" value="ArsR-like_HTH"/>
</dbReference>
<dbReference type="CDD" id="cd00090">
    <property type="entry name" value="HTH_ARSR"/>
    <property type="match status" value="1"/>
</dbReference>
<evidence type="ECO:0000259" key="3">
    <source>
        <dbReference type="PROSITE" id="PS50987"/>
    </source>
</evidence>
<dbReference type="InterPro" id="IPR019734">
    <property type="entry name" value="TPR_rpt"/>
</dbReference>
<dbReference type="PANTHER" id="PTHR44858:SF1">
    <property type="entry name" value="UDP-N-ACETYLGLUCOSAMINE--PEPTIDE N-ACETYLGLUCOSAMINYLTRANSFERASE SPINDLY-RELATED"/>
    <property type="match status" value="1"/>
</dbReference>
<evidence type="ECO:0000313" key="4">
    <source>
        <dbReference type="EMBL" id="CAI8813875.1"/>
    </source>
</evidence>
<sequence>MNDRAFLSVFTPSRTAPEDLEAIFVQRQAMLADAVERVRESATTGNKHHLLFVGPRGTGKTHLVTLLVHRLGQDEELKKRLHIAWLNEDETSTTLLEFLRRIYLALVKRYPDDYSEESLELVYDMGPDAAEHWLANLLLEQLKDRTLLVVVENLDALFEGLGQSGQQRLRAFIQEHPVLTIVATAQRLVDDITKRKSVFFGFFQTEQLVTLSVEEAAELLSKIAMLNGQPEVAAFLCSPTGRARIRALHHLSGGNHRIYIVLSQFITRDNVDTLVGPFFKMIDEMTPYYQERIRWLPAQQRKIVEYLCTCERPTPVKDLAKRLFASHQTISSQLKDLRDKGYVQSAQRGRESLYEIAEPLMRICVEVKENQTSEPMRLLVDFLRVWYDARDITARLQGGNTGSIARAYLQGAIEKNSELGDLRAQLLVEGFRAELGDEQGERWLSLIESYAQESEALALACGELAKGNKDQALSLLAEIADESSGQSVSVRAWACLLAGEIYFKEGEFARAIEALNPIFGMSDAPVELLAMALFNRGGTYRQLGESEKALADYSAVIVLPNAPVELVAMALFNRGVVYGELGESEKALADYSAVIALPNAPVEPVAMALVNRGWTYWHVNDTKHSEQDFEKVLGLTEAPIALRVAAHFALATICIATGRWDSGVSVLAGGLALGTTEEQPYVGDSEDIIAALFESTLTPSIRRERTSELVQVYQDHNAILQLGEALTSHLGRLYRTGEDLPASDSLEFWASAWEEAGRDIDAFRVPLRIFRTGIDFLKAAGKDRGILLNLNQEERRILEQALKLEAEL</sequence>
<dbReference type="SMART" id="SM00028">
    <property type="entry name" value="TPR"/>
    <property type="match status" value="4"/>
</dbReference>
<dbReference type="RefSeq" id="WP_026610113.1">
    <property type="nucleotide sequence ID" value="NZ_OX458333.1"/>
</dbReference>
<organism evidence="4 5">
    <name type="scientific">Methylocaldum szegediense</name>
    <dbReference type="NCBI Taxonomy" id="73780"/>
    <lineage>
        <taxon>Bacteria</taxon>
        <taxon>Pseudomonadati</taxon>
        <taxon>Pseudomonadota</taxon>
        <taxon>Gammaproteobacteria</taxon>
        <taxon>Methylococcales</taxon>
        <taxon>Methylococcaceae</taxon>
        <taxon>Methylocaldum</taxon>
    </lineage>
</organism>
<accession>A0ABM9I0Q8</accession>
<dbReference type="PANTHER" id="PTHR44858">
    <property type="entry name" value="TETRATRICOPEPTIDE REPEAT PROTEIN 6"/>
    <property type="match status" value="1"/>
</dbReference>
<protein>
    <submittedName>
        <fullName evidence="4">ArsR family transcriptional regulator</fullName>
    </submittedName>
</protein>
<dbReference type="SUPFAM" id="SSF48452">
    <property type="entry name" value="TPR-like"/>
    <property type="match status" value="1"/>
</dbReference>
<reference evidence="4 5" key="1">
    <citation type="submission" date="2023-03" db="EMBL/GenBank/DDBJ databases">
        <authorList>
            <person name="Pearce D."/>
        </authorList>
    </citation>
    <scope>NUCLEOTIDE SEQUENCE [LARGE SCALE GENOMIC DNA]</scope>
    <source>
        <strain evidence="4">Msz</strain>
    </source>
</reference>
<dbReference type="InterPro" id="IPR001845">
    <property type="entry name" value="HTH_ArsR_DNA-bd_dom"/>
</dbReference>
<name>A0ABM9I0Q8_9GAMM</name>
<dbReference type="SUPFAM" id="SSF52540">
    <property type="entry name" value="P-loop containing nucleoside triphosphate hydrolases"/>
    <property type="match status" value="1"/>
</dbReference>
<gene>
    <name evidence="4" type="ORF">MSZNOR_1831</name>
</gene>
<dbReference type="InterPro" id="IPR027417">
    <property type="entry name" value="P-loop_NTPase"/>
</dbReference>
<dbReference type="SUPFAM" id="SSF46785">
    <property type="entry name" value="Winged helix' DNA-binding domain"/>
    <property type="match status" value="1"/>
</dbReference>
<dbReference type="EMBL" id="OX458333">
    <property type="protein sequence ID" value="CAI8813875.1"/>
    <property type="molecule type" value="Genomic_DNA"/>
</dbReference>
<feature type="domain" description="HTH arsR-type" evidence="3">
    <location>
        <begin position="281"/>
        <end position="376"/>
    </location>
</feature>
<keyword evidence="5" id="KW-1185">Reference proteome</keyword>
<keyword evidence="1" id="KW-0677">Repeat</keyword>
<dbReference type="InterPro" id="IPR041664">
    <property type="entry name" value="AAA_16"/>
</dbReference>
<dbReference type="InterPro" id="IPR036388">
    <property type="entry name" value="WH-like_DNA-bd_sf"/>
</dbReference>
<dbReference type="Pfam" id="PF13412">
    <property type="entry name" value="HTH_24"/>
    <property type="match status" value="1"/>
</dbReference>
<dbReference type="Pfam" id="PF13191">
    <property type="entry name" value="AAA_16"/>
    <property type="match status" value="1"/>
</dbReference>
<dbReference type="InterPro" id="IPR011990">
    <property type="entry name" value="TPR-like_helical_dom_sf"/>
</dbReference>
<proteinExistence type="predicted"/>
<dbReference type="Proteomes" id="UP001162030">
    <property type="component" value="Chromosome"/>
</dbReference>
<dbReference type="InterPro" id="IPR036390">
    <property type="entry name" value="WH_DNA-bd_sf"/>
</dbReference>
<dbReference type="Gene3D" id="1.25.40.10">
    <property type="entry name" value="Tetratricopeptide repeat domain"/>
    <property type="match status" value="1"/>
</dbReference>
<dbReference type="InterPro" id="IPR050498">
    <property type="entry name" value="Ycf3"/>
</dbReference>